<protein>
    <recommendedName>
        <fullName evidence="7">Cytochrome P450</fullName>
    </recommendedName>
</protein>
<dbReference type="GO" id="GO:0005506">
    <property type="term" value="F:iron ion binding"/>
    <property type="evidence" value="ECO:0007669"/>
    <property type="project" value="InterPro"/>
</dbReference>
<keyword evidence="2" id="KW-0560">Oxidoreductase</keyword>
<organism evidence="5 6">
    <name type="scientific">Bifiguratus adelaidae</name>
    <dbReference type="NCBI Taxonomy" id="1938954"/>
    <lineage>
        <taxon>Eukaryota</taxon>
        <taxon>Fungi</taxon>
        <taxon>Fungi incertae sedis</taxon>
        <taxon>Mucoromycota</taxon>
        <taxon>Mucoromycotina</taxon>
        <taxon>Endogonomycetes</taxon>
        <taxon>Endogonales</taxon>
        <taxon>Endogonales incertae sedis</taxon>
        <taxon>Bifiguratus</taxon>
    </lineage>
</organism>
<keyword evidence="4" id="KW-0349">Heme</keyword>
<dbReference type="GO" id="GO:0020037">
    <property type="term" value="F:heme binding"/>
    <property type="evidence" value="ECO:0007669"/>
    <property type="project" value="InterPro"/>
</dbReference>
<comment type="caution">
    <text evidence="5">The sequence shown here is derived from an EMBL/GenBank/DDBJ whole genome shotgun (WGS) entry which is preliminary data.</text>
</comment>
<dbReference type="AlphaFoldDB" id="A0A261Y3Y2"/>
<dbReference type="InterPro" id="IPR036396">
    <property type="entry name" value="Cyt_P450_sf"/>
</dbReference>
<dbReference type="PRINTS" id="PR00385">
    <property type="entry name" value="P450"/>
</dbReference>
<sequence>MVWVLIYWLRRSKRKYRYPPGPRGLPVLGNLLQVGNLPWETFTEWGKTYGGLITVKMGMKKWVIVNSPRAMKQLIMDRGALWSDRPQDYVTDNYARGGMGLLFTKLGPKYNLYRQVAWKALSKTAVDAYQPLMDYEASVCMRTLAQLDGASIDPYVTFDECIIRTMITVAIGQIMEPHDPAVQTVVHHHEEMKAEFSFTRRWPDLFPLLSFLSGKHVKRVIAKRDRFEAFWQARINTLKQSIKEGSDVPCFAGMILKDPAAKISEIELIQLLNLIIAASDTTATAMTSLVIILASHPEIQERAAAEIEEVFGTDALPHLDDSVDLPYMSCVLKELLRYRTPNYFGAGHALAKDDTFDFEGQTYSLPKDTFVLTNIHALHMANAKYTNPWQFDPTRHESSAQVPSSTMAKGPFDERDHYAFGTGRRACTGMILAERELLTLAVRMLWAFRIAFATDADGREIKVDPLGAVYESFAHALPCQLHFYKRHEGVDALLQSA</sequence>
<dbReference type="InterPro" id="IPR002401">
    <property type="entry name" value="Cyt_P450_E_grp-I"/>
</dbReference>
<dbReference type="PANTHER" id="PTHR46300">
    <property type="entry name" value="P450, PUTATIVE (EUROFUNG)-RELATED-RELATED"/>
    <property type="match status" value="1"/>
</dbReference>
<keyword evidence="1 4" id="KW-0479">Metal-binding</keyword>
<feature type="binding site" description="axial binding residue" evidence="4">
    <location>
        <position position="427"/>
    </location>
    <ligand>
        <name>heme</name>
        <dbReference type="ChEBI" id="CHEBI:30413"/>
    </ligand>
    <ligandPart>
        <name>Fe</name>
        <dbReference type="ChEBI" id="CHEBI:18248"/>
    </ligandPart>
</feature>
<proteinExistence type="predicted"/>
<evidence type="ECO:0008006" key="7">
    <source>
        <dbReference type="Google" id="ProtNLM"/>
    </source>
</evidence>
<dbReference type="InterPro" id="IPR001128">
    <property type="entry name" value="Cyt_P450"/>
</dbReference>
<gene>
    <name evidence="5" type="ORF">BZG36_01931</name>
</gene>
<comment type="cofactor">
    <cofactor evidence="4">
        <name>heme</name>
        <dbReference type="ChEBI" id="CHEBI:30413"/>
    </cofactor>
</comment>
<keyword evidence="6" id="KW-1185">Reference proteome</keyword>
<dbReference type="SUPFAM" id="SSF48264">
    <property type="entry name" value="Cytochrome P450"/>
    <property type="match status" value="1"/>
</dbReference>
<reference evidence="5 6" key="1">
    <citation type="journal article" date="2017" name="Mycologia">
        <title>Bifiguratus adelaidae, gen. et sp. nov., a new member of Mucoromycotina in endophytic and soil-dwelling habitats.</title>
        <authorList>
            <person name="Torres-Cruz T.J."/>
            <person name="Billingsley Tobias T.L."/>
            <person name="Almatruk M."/>
            <person name="Hesse C."/>
            <person name="Kuske C.R."/>
            <person name="Desiro A."/>
            <person name="Benucci G.M."/>
            <person name="Bonito G."/>
            <person name="Stajich J.E."/>
            <person name="Dunlap C."/>
            <person name="Arnold A.E."/>
            <person name="Porras-Alfaro A."/>
        </authorList>
    </citation>
    <scope>NUCLEOTIDE SEQUENCE [LARGE SCALE GENOMIC DNA]</scope>
    <source>
        <strain evidence="5 6">AZ0501</strain>
    </source>
</reference>
<accession>A0A261Y3Y2</accession>
<dbReference type="Pfam" id="PF00067">
    <property type="entry name" value="p450"/>
    <property type="match status" value="1"/>
</dbReference>
<dbReference type="Proteomes" id="UP000242875">
    <property type="component" value="Unassembled WGS sequence"/>
</dbReference>
<dbReference type="Gene3D" id="1.10.630.10">
    <property type="entry name" value="Cytochrome P450"/>
    <property type="match status" value="1"/>
</dbReference>
<evidence type="ECO:0000256" key="2">
    <source>
        <dbReference type="ARBA" id="ARBA00023002"/>
    </source>
</evidence>
<evidence type="ECO:0000256" key="3">
    <source>
        <dbReference type="ARBA" id="ARBA00023004"/>
    </source>
</evidence>
<dbReference type="OrthoDB" id="1055148at2759"/>
<evidence type="ECO:0000313" key="6">
    <source>
        <dbReference type="Proteomes" id="UP000242875"/>
    </source>
</evidence>
<dbReference type="InterPro" id="IPR050364">
    <property type="entry name" value="Cytochrome_P450_fung"/>
</dbReference>
<dbReference type="GO" id="GO:0016705">
    <property type="term" value="F:oxidoreductase activity, acting on paired donors, with incorporation or reduction of molecular oxygen"/>
    <property type="evidence" value="ECO:0007669"/>
    <property type="project" value="InterPro"/>
</dbReference>
<dbReference type="PANTHER" id="PTHR46300:SF11">
    <property type="entry name" value="OXIDOREDUCTASE, PUTATIVE-RELATED"/>
    <property type="match status" value="1"/>
</dbReference>
<evidence type="ECO:0000256" key="1">
    <source>
        <dbReference type="ARBA" id="ARBA00022723"/>
    </source>
</evidence>
<evidence type="ECO:0000256" key="4">
    <source>
        <dbReference type="PIRSR" id="PIRSR602401-1"/>
    </source>
</evidence>
<dbReference type="EMBL" id="MVBO01000018">
    <property type="protein sequence ID" value="OZJ05278.1"/>
    <property type="molecule type" value="Genomic_DNA"/>
</dbReference>
<dbReference type="GO" id="GO:0004497">
    <property type="term" value="F:monooxygenase activity"/>
    <property type="evidence" value="ECO:0007669"/>
    <property type="project" value="InterPro"/>
</dbReference>
<dbReference type="PRINTS" id="PR00463">
    <property type="entry name" value="EP450I"/>
</dbReference>
<keyword evidence="3 4" id="KW-0408">Iron</keyword>
<evidence type="ECO:0000313" key="5">
    <source>
        <dbReference type="EMBL" id="OZJ05278.1"/>
    </source>
</evidence>
<name>A0A261Y3Y2_9FUNG</name>